<keyword evidence="5" id="KW-0670">Pyruvate</keyword>
<feature type="domain" description="Pyruvate/ketoisovalerate oxidoreductase catalytic" evidence="2">
    <location>
        <begin position="738"/>
        <end position="937"/>
    </location>
</feature>
<comment type="caution">
    <text evidence="5">The sequence shown here is derived from an EMBL/GenBank/DDBJ whole genome shotgun (WGS) entry which is preliminary data.</text>
</comment>
<dbReference type="PANTHER" id="PTHR48084:SF3">
    <property type="entry name" value="SUBUNIT OF PYRUVATE:FLAVODOXIN OXIDOREDUCTASE"/>
    <property type="match status" value="1"/>
</dbReference>
<dbReference type="InterPro" id="IPR011766">
    <property type="entry name" value="TPP_enzyme_TPP-bd"/>
</dbReference>
<dbReference type="NCBIfam" id="NF009588">
    <property type="entry name" value="PRK13029.1"/>
    <property type="match status" value="1"/>
</dbReference>
<protein>
    <submittedName>
        <fullName evidence="5">Indolepyruvate ferredoxin oxidoreductase</fullName>
    </submittedName>
</protein>
<reference evidence="5 6" key="1">
    <citation type="submission" date="2019-07" db="EMBL/GenBank/DDBJ databases">
        <title>Whole genome shotgun sequence of Reyranella soli NBRC 108950.</title>
        <authorList>
            <person name="Hosoyama A."/>
            <person name="Uohara A."/>
            <person name="Ohji S."/>
            <person name="Ichikawa N."/>
        </authorList>
    </citation>
    <scope>NUCLEOTIDE SEQUENCE [LARGE SCALE GENOMIC DNA]</scope>
    <source>
        <strain evidence="5 6">NBRC 108950</strain>
    </source>
</reference>
<dbReference type="InterPro" id="IPR051457">
    <property type="entry name" value="2-oxoacid:Fd_oxidoreductase"/>
</dbReference>
<dbReference type="Pfam" id="PF01558">
    <property type="entry name" value="POR"/>
    <property type="match status" value="1"/>
</dbReference>
<dbReference type="AlphaFoldDB" id="A0A512NRD4"/>
<gene>
    <name evidence="5" type="ORF">RSO01_86840</name>
</gene>
<evidence type="ECO:0000313" key="6">
    <source>
        <dbReference type="Proteomes" id="UP000321058"/>
    </source>
</evidence>
<dbReference type="CDD" id="cd02008">
    <property type="entry name" value="TPP_IOR_alpha"/>
    <property type="match status" value="1"/>
</dbReference>
<dbReference type="GO" id="GO:0045333">
    <property type="term" value="P:cellular respiration"/>
    <property type="evidence" value="ECO:0007669"/>
    <property type="project" value="UniProtKB-ARBA"/>
</dbReference>
<accession>A0A512NRD4</accession>
<dbReference type="SUPFAM" id="SSF52518">
    <property type="entry name" value="Thiamin diphosphate-binding fold (THDP-binding)"/>
    <property type="match status" value="2"/>
</dbReference>
<dbReference type="Pfam" id="PF02775">
    <property type="entry name" value="TPP_enzyme_C"/>
    <property type="match status" value="1"/>
</dbReference>
<dbReference type="Gene3D" id="3.40.50.970">
    <property type="match status" value="1"/>
</dbReference>
<dbReference type="Gene3D" id="3.40.920.10">
    <property type="entry name" value="Pyruvate-ferredoxin oxidoreductase, PFOR, domain III"/>
    <property type="match status" value="1"/>
</dbReference>
<dbReference type="GO" id="GO:0044281">
    <property type="term" value="P:small molecule metabolic process"/>
    <property type="evidence" value="ECO:0007669"/>
    <property type="project" value="UniProtKB-ARBA"/>
</dbReference>
<dbReference type="RefSeq" id="WP_147156813.1">
    <property type="nucleotide sequence ID" value="NZ_BKAJ01000230.1"/>
</dbReference>
<dbReference type="InterPro" id="IPR029061">
    <property type="entry name" value="THDP-binding"/>
</dbReference>
<dbReference type="OrthoDB" id="9803617at2"/>
<evidence type="ECO:0000256" key="1">
    <source>
        <dbReference type="ARBA" id="ARBA00023002"/>
    </source>
</evidence>
<feature type="domain" description="Thiamine pyrophosphate enzyme TPP-binding" evidence="3">
    <location>
        <begin position="461"/>
        <end position="549"/>
    </location>
</feature>
<evidence type="ECO:0000259" key="4">
    <source>
        <dbReference type="Pfam" id="PF20169"/>
    </source>
</evidence>
<feature type="domain" description="DUF6537" evidence="4">
    <location>
        <begin position="953"/>
        <end position="1151"/>
    </location>
</feature>
<name>A0A512NRD4_9HYPH</name>
<keyword evidence="6" id="KW-1185">Reference proteome</keyword>
<dbReference type="PANTHER" id="PTHR48084">
    <property type="entry name" value="2-OXOGLUTARATE OXIDOREDUCTASE SUBUNIT KORB-RELATED"/>
    <property type="match status" value="1"/>
</dbReference>
<dbReference type="InterPro" id="IPR002880">
    <property type="entry name" value="Pyrv_Fd/Flavodoxin_OxRdtase_N"/>
</dbReference>
<evidence type="ECO:0000259" key="3">
    <source>
        <dbReference type="Pfam" id="PF02775"/>
    </source>
</evidence>
<dbReference type="InterPro" id="IPR019752">
    <property type="entry name" value="Pyrv/ketoisovalerate_OxRed_cat"/>
</dbReference>
<dbReference type="SUPFAM" id="SSF53323">
    <property type="entry name" value="Pyruvate-ferredoxin oxidoreductase, PFOR, domain III"/>
    <property type="match status" value="1"/>
</dbReference>
<dbReference type="Proteomes" id="UP000321058">
    <property type="component" value="Unassembled WGS sequence"/>
</dbReference>
<keyword evidence="1" id="KW-0560">Oxidoreductase</keyword>
<dbReference type="GO" id="GO:0016625">
    <property type="term" value="F:oxidoreductase activity, acting on the aldehyde or oxo group of donors, iron-sulfur protein as acceptor"/>
    <property type="evidence" value="ECO:0007669"/>
    <property type="project" value="UniProtKB-ARBA"/>
</dbReference>
<dbReference type="Pfam" id="PF20169">
    <property type="entry name" value="DUF6537"/>
    <property type="match status" value="1"/>
</dbReference>
<dbReference type="GO" id="GO:0030976">
    <property type="term" value="F:thiamine pyrophosphate binding"/>
    <property type="evidence" value="ECO:0007669"/>
    <property type="project" value="InterPro"/>
</dbReference>
<dbReference type="InterPro" id="IPR002869">
    <property type="entry name" value="Pyrv_flavodox_OxRed_cen"/>
</dbReference>
<evidence type="ECO:0000259" key="2">
    <source>
        <dbReference type="Pfam" id="PF01558"/>
    </source>
</evidence>
<dbReference type="InterPro" id="IPR046667">
    <property type="entry name" value="DUF6537"/>
</dbReference>
<dbReference type="NCBIfam" id="NF009589">
    <property type="entry name" value="PRK13030.1"/>
    <property type="match status" value="1"/>
</dbReference>
<evidence type="ECO:0000313" key="5">
    <source>
        <dbReference type="EMBL" id="GEP61518.1"/>
    </source>
</evidence>
<dbReference type="EMBL" id="BKAJ01000230">
    <property type="protein sequence ID" value="GEP61518.1"/>
    <property type="molecule type" value="Genomic_DNA"/>
</dbReference>
<organism evidence="5 6">
    <name type="scientific">Reyranella soli</name>
    <dbReference type="NCBI Taxonomy" id="1230389"/>
    <lineage>
        <taxon>Bacteria</taxon>
        <taxon>Pseudomonadati</taxon>
        <taxon>Pseudomonadota</taxon>
        <taxon>Alphaproteobacteria</taxon>
        <taxon>Hyphomicrobiales</taxon>
        <taxon>Reyranellaceae</taxon>
        <taxon>Reyranella</taxon>
    </lineage>
</organism>
<dbReference type="CDD" id="cd07034">
    <property type="entry name" value="TPP_PYR_PFOR_IOR-alpha_like"/>
    <property type="match status" value="1"/>
</dbReference>
<proteinExistence type="predicted"/>
<sequence>MTVATPVPLVFGDYALEDRYRLDKGRVYMTGIQALVRLPMMQRQRDLAAGLNTGGFISGYRGSPLGMYDHALWTAKRYLKENNIHFQPGLNEDLAATAVWGTQQVNLFPGAKVDGVFSIWYGKGPGVDRSMDVLKHGNAAGSSAHGGVIVLAGDDHGAQSSTLPHQSEQVFSAAMIPVINPANVQEYLDFGLLGFALSRYSGCWIGFKAISETVESGASVWVDPERIKIMMPTDFQLPPGGLGIRNPDPPMEAEKRLHGPKMAAVKAFVRANGFDRTVIDPPRARIGIMTTGKAYLDTRQALEDLGISEDRAKALGIRLYKVGMTWPLEPEGARRFAEGLQEVIVIEEKRSNLEEQLVHLLYNMPADRRPLVIGKADETGGIILPSEGELTPTGVAMVIAGRLMKHMGESPELKQRLARLEAKEKLLAAPPPKVARTPFFCSGCPHNTSTRIPDGSRAMAGIGCHGMATWMPERRTALISHMGGEGVPWVGQAPFSGDNHIFQNLGDGTYYHSGLMAIRQAAAAGVNITYKILFNDAVAMTGGQPHDGPLTVPDITKQVAAEGAKKVVVVTDEPDKYPVGTDFAHGVTIRHRDELDTVQRELRDIPGLTVLVYDQTCAAEKRRRRKRGTFPDPAKRVFINDAVCEGCGDCSDKSNCVSVKPLETELGRKRQIDQSNCNKDFSCVNGFCPSFVSVHGGTPAKAKRPQLKVVQDDPFAQLPMPTVRPLSEAYGILVTGIGGTGVITVGALIGMAAHLEGKGCTVLDFTGLAQKNGAVMSHVRLAPKPEDLHAVRIAAGGANLVLGCDMVVAAAPAALSRIEPGVTRAVINGYMTPVAAFVTNGDMDLGAEAMMKSIRDAAGDEAVSFVDGTGLATAILGDSIATNLFMLGYAWQKGLVPLSFEAIERAIELNGVAIETSKRTFAWGRLAAHNIAAVQAAAKPTLRTEKPVARTLPEIVAKRVELLTAYQDAAYAERYRAFVDKVAAAEKAKAPGRRGLAEAVARSLYKLMAYKDEYEVGRLYSDGEFLKKLSSQFEGDYKVTFHLAPPMFADRDPTTGQLKKREYGAWVMPMFRILASLKKLRGTRLDLFGYSEERRMERRLIGDYQATIEQVLATLGQDNHALAVQIASVPETMRGFGHIKEKNVKAAKEREASLLAAYRNPATQSVAAE</sequence>